<dbReference type="InterPro" id="IPR002575">
    <property type="entry name" value="Aminoglycoside_PTrfase"/>
</dbReference>
<evidence type="ECO:0000313" key="2">
    <source>
        <dbReference type="EMBL" id="MEE1884908.1"/>
    </source>
</evidence>
<organism evidence="2 3">
    <name type="scientific">Pedobacter flavus</name>
    <dbReference type="NCBI Taxonomy" id="3113906"/>
    <lineage>
        <taxon>Bacteria</taxon>
        <taxon>Pseudomonadati</taxon>
        <taxon>Bacteroidota</taxon>
        <taxon>Sphingobacteriia</taxon>
        <taxon>Sphingobacteriales</taxon>
        <taxon>Sphingobacteriaceae</taxon>
        <taxon>Pedobacter</taxon>
    </lineage>
</organism>
<keyword evidence="2" id="KW-0808">Transferase</keyword>
<keyword evidence="3" id="KW-1185">Reference proteome</keyword>
<dbReference type="Proteomes" id="UP001337681">
    <property type="component" value="Unassembled WGS sequence"/>
</dbReference>
<gene>
    <name evidence="2" type="ORF">VRU49_05670</name>
</gene>
<dbReference type="EMBL" id="JAZDQU010000001">
    <property type="protein sequence ID" value="MEE1884908.1"/>
    <property type="molecule type" value="Genomic_DNA"/>
</dbReference>
<comment type="caution">
    <text evidence="2">The sequence shown here is derived from an EMBL/GenBank/DDBJ whole genome shotgun (WGS) entry which is preliminary data.</text>
</comment>
<reference evidence="2 3" key="1">
    <citation type="submission" date="2024-01" db="EMBL/GenBank/DDBJ databases">
        <title>Pedobacter sp. nov., isolated from oil-contaminated soil.</title>
        <authorList>
            <person name="Le N.T.T."/>
        </authorList>
    </citation>
    <scope>NUCLEOTIDE SEQUENCE [LARGE SCALE GENOMIC DNA]</scope>
    <source>
        <strain evidence="2 3">VNH31</strain>
    </source>
</reference>
<dbReference type="EC" id="2.7.1.-" evidence="2"/>
<dbReference type="PANTHER" id="PTHR21064:SF5">
    <property type="entry name" value="SLR1880 PROTEIN"/>
    <property type="match status" value="1"/>
</dbReference>
<dbReference type="GO" id="GO:0016740">
    <property type="term" value="F:transferase activity"/>
    <property type="evidence" value="ECO:0007669"/>
    <property type="project" value="UniProtKB-KW"/>
</dbReference>
<dbReference type="InterPro" id="IPR011009">
    <property type="entry name" value="Kinase-like_dom_sf"/>
</dbReference>
<accession>A0ABU7H0Q1</accession>
<feature type="domain" description="Aminoglycoside phosphotransferase" evidence="1">
    <location>
        <begin position="20"/>
        <end position="251"/>
    </location>
</feature>
<proteinExistence type="predicted"/>
<dbReference type="RefSeq" id="WP_330145813.1">
    <property type="nucleotide sequence ID" value="NZ_JAZDQU010000001.1"/>
</dbReference>
<dbReference type="InterPro" id="IPR050249">
    <property type="entry name" value="Pseudomonas-type_ThrB"/>
</dbReference>
<dbReference type="Pfam" id="PF01636">
    <property type="entry name" value="APH"/>
    <property type="match status" value="1"/>
</dbReference>
<evidence type="ECO:0000259" key="1">
    <source>
        <dbReference type="Pfam" id="PF01636"/>
    </source>
</evidence>
<protein>
    <submittedName>
        <fullName evidence="2">Aminoglycoside phosphotransferase family protein</fullName>
        <ecNumber evidence="2">2.7.1.-</ecNumber>
    </submittedName>
</protein>
<dbReference type="PANTHER" id="PTHR21064">
    <property type="entry name" value="AMINOGLYCOSIDE PHOSPHOTRANSFERASE DOMAIN-CONTAINING PROTEIN-RELATED"/>
    <property type="match status" value="1"/>
</dbReference>
<name>A0ABU7H0Q1_9SPHI</name>
<evidence type="ECO:0000313" key="3">
    <source>
        <dbReference type="Proteomes" id="UP001337681"/>
    </source>
</evidence>
<sequence length="361" mass="42211">MELIPESILLKYNLQKEAFIQQIGSGFINRTFLVYNPLYTENQFILQEVNSTVFKSPYDIANNVDLISKFLHHHYPNYLFPSFIPNIDGQLITEEDGIYWRMSHYIKESIAYNTLSNPNQAFQAAAQFGKLTRLLDKFPIDQLAYTIPDFHNLDFRLNQFKDACLKAQTNKIEDSIDTINLANNYEYISNYYNSYLKSPDFKNRAIHHDTKISNVLLNKHDDSGICVIDLDTLMPGKFTSDLGDMMRTYLCAFSENEADLSKINIRISYFESMIRGYLSETSQILTNTELELLLFSGKYIVYMQAIRFLTDHLNGDIYYKIEYPNQNLNRAKNQFKLLNELIKNEVLLQDIIDKAIKEYRK</sequence>
<dbReference type="Gene3D" id="3.90.1200.10">
    <property type="match status" value="1"/>
</dbReference>
<dbReference type="SUPFAM" id="SSF56112">
    <property type="entry name" value="Protein kinase-like (PK-like)"/>
    <property type="match status" value="1"/>
</dbReference>